<dbReference type="OrthoDB" id="2151789at2759"/>
<keyword evidence="4" id="KW-0560">Oxidoreductase</keyword>
<dbReference type="Proteomes" id="UP001152049">
    <property type="component" value="Unassembled WGS sequence"/>
</dbReference>
<dbReference type="AlphaFoldDB" id="A0A9W8RQR7"/>
<gene>
    <name evidence="6" type="ORF">NW762_012206</name>
</gene>
<dbReference type="InterPro" id="IPR016169">
    <property type="entry name" value="FAD-bd_PCMH_sub2"/>
</dbReference>
<keyword evidence="7" id="KW-1185">Reference proteome</keyword>
<name>A0A9W8RQR7_9HYPO</name>
<evidence type="ECO:0000256" key="4">
    <source>
        <dbReference type="ARBA" id="ARBA00023002"/>
    </source>
</evidence>
<dbReference type="Pfam" id="PF01565">
    <property type="entry name" value="FAD_binding_4"/>
    <property type="match status" value="1"/>
</dbReference>
<dbReference type="GO" id="GO:0016491">
    <property type="term" value="F:oxidoreductase activity"/>
    <property type="evidence" value="ECO:0007669"/>
    <property type="project" value="UniProtKB-KW"/>
</dbReference>
<proteinExistence type="inferred from homology"/>
<evidence type="ECO:0000259" key="5">
    <source>
        <dbReference type="PROSITE" id="PS51387"/>
    </source>
</evidence>
<dbReference type="InterPro" id="IPR036318">
    <property type="entry name" value="FAD-bd_PCMH-like_sf"/>
</dbReference>
<dbReference type="PANTHER" id="PTHR42973:SF54">
    <property type="entry name" value="FAD-BINDING PCMH-TYPE DOMAIN-CONTAINING PROTEIN"/>
    <property type="match status" value="1"/>
</dbReference>
<evidence type="ECO:0000256" key="3">
    <source>
        <dbReference type="ARBA" id="ARBA00022827"/>
    </source>
</evidence>
<evidence type="ECO:0000256" key="2">
    <source>
        <dbReference type="ARBA" id="ARBA00022630"/>
    </source>
</evidence>
<dbReference type="SUPFAM" id="SSF56176">
    <property type="entry name" value="FAD-binding/transporter-associated domain-like"/>
    <property type="match status" value="1"/>
</dbReference>
<dbReference type="InterPro" id="IPR016166">
    <property type="entry name" value="FAD-bd_PCMH"/>
</dbReference>
<evidence type="ECO:0000256" key="1">
    <source>
        <dbReference type="ARBA" id="ARBA00005466"/>
    </source>
</evidence>
<organism evidence="6 7">
    <name type="scientific">Fusarium torreyae</name>
    <dbReference type="NCBI Taxonomy" id="1237075"/>
    <lineage>
        <taxon>Eukaryota</taxon>
        <taxon>Fungi</taxon>
        <taxon>Dikarya</taxon>
        <taxon>Ascomycota</taxon>
        <taxon>Pezizomycotina</taxon>
        <taxon>Sordariomycetes</taxon>
        <taxon>Hypocreomycetidae</taxon>
        <taxon>Hypocreales</taxon>
        <taxon>Nectriaceae</taxon>
        <taxon>Fusarium</taxon>
    </lineage>
</organism>
<comment type="caution">
    <text evidence="6">The sequence shown here is derived from an EMBL/GenBank/DDBJ whole genome shotgun (WGS) entry which is preliminary data.</text>
</comment>
<feature type="domain" description="FAD-binding PCMH-type" evidence="5">
    <location>
        <begin position="33"/>
        <end position="205"/>
    </location>
</feature>
<reference evidence="6" key="1">
    <citation type="submission" date="2022-09" db="EMBL/GenBank/DDBJ databases">
        <title>Fusarium specimens isolated from Avocado Roots.</title>
        <authorList>
            <person name="Stajich J."/>
            <person name="Roper C."/>
            <person name="Heimlech-Rivalta G."/>
        </authorList>
    </citation>
    <scope>NUCLEOTIDE SEQUENCE</scope>
    <source>
        <strain evidence="6">CF00136</strain>
    </source>
</reference>
<evidence type="ECO:0000313" key="7">
    <source>
        <dbReference type="Proteomes" id="UP001152049"/>
    </source>
</evidence>
<keyword evidence="3" id="KW-0274">FAD</keyword>
<dbReference type="PANTHER" id="PTHR42973">
    <property type="entry name" value="BINDING OXIDOREDUCTASE, PUTATIVE (AFU_ORTHOLOGUE AFUA_1G17690)-RELATED"/>
    <property type="match status" value="1"/>
</dbReference>
<dbReference type="InterPro" id="IPR006094">
    <property type="entry name" value="Oxid_FAD_bind_N"/>
</dbReference>
<sequence length="484" mass="53166">MECEVINDDLPGKVAFQDTAAYNKSNVYWSGRQDMTPSCIVLPTSPEDVSKTMVLLTKHNSPFTVRSGGHTAFQKGSNIQNGVVIAMDLMNDIKVSADRSTVSVSPGARWINVTDAVTPHGLAVVGGRSPMVGVSGFILGGGMSFLTGRRGMGCDNVRNFQIVLVSGEIINANPVEHRDLYWALRGGGGSSYGIVTRFDLEAYEQGDVWSRLSVWSSNDTAKVLNAFTKVTREKVHSGQDPDSHLIFGLTYRGATSLLEPIPTIYGFHMDLSSPYAPGAKYGTMKGFSQLPEPISNDTLIANISGTIRVTSKTVFGDRQSWYATSIRDGVNGNKFMDDITKAFINFSNKLRADVEDHGDFLNVSMVFQPLTNPTIRAMQRNGGNPMGLKPADYPAYIISIPMAWTDSALDDMIDSRTNRFVKDLDAMAKKRGFGAGYEYMNYSGRLQNVVASYGKENQERLRAIASKYDPEGKLRKLWTGYFKP</sequence>
<dbReference type="EMBL" id="JAOQAZ010000032">
    <property type="protein sequence ID" value="KAJ4249863.1"/>
    <property type="molecule type" value="Genomic_DNA"/>
</dbReference>
<keyword evidence="2" id="KW-0285">Flavoprotein</keyword>
<protein>
    <recommendedName>
        <fullName evidence="5">FAD-binding PCMH-type domain-containing protein</fullName>
    </recommendedName>
</protein>
<comment type="similarity">
    <text evidence="1">Belongs to the oxygen-dependent FAD-linked oxidoreductase family.</text>
</comment>
<dbReference type="GO" id="GO:0071949">
    <property type="term" value="F:FAD binding"/>
    <property type="evidence" value="ECO:0007669"/>
    <property type="project" value="InterPro"/>
</dbReference>
<accession>A0A9W8RQR7</accession>
<dbReference type="Gene3D" id="3.30.465.10">
    <property type="match status" value="1"/>
</dbReference>
<evidence type="ECO:0000313" key="6">
    <source>
        <dbReference type="EMBL" id="KAJ4249863.1"/>
    </source>
</evidence>
<dbReference type="PROSITE" id="PS51387">
    <property type="entry name" value="FAD_PCMH"/>
    <property type="match status" value="1"/>
</dbReference>
<dbReference type="InterPro" id="IPR050416">
    <property type="entry name" value="FAD-linked_Oxidoreductase"/>
</dbReference>